<keyword evidence="2" id="KW-0677">Repeat</keyword>
<protein>
    <recommendedName>
        <fullName evidence="6">Pentatricopeptide repeat-containing protein</fullName>
    </recommendedName>
</protein>
<comment type="caution">
    <text evidence="4">The sequence shown here is derived from an EMBL/GenBank/DDBJ whole genome shotgun (WGS) entry which is preliminary data.</text>
</comment>
<feature type="repeat" description="PPR" evidence="3">
    <location>
        <begin position="255"/>
        <end position="289"/>
    </location>
</feature>
<evidence type="ECO:0000256" key="3">
    <source>
        <dbReference type="PROSITE-ProRule" id="PRU00708"/>
    </source>
</evidence>
<proteinExistence type="inferred from homology"/>
<evidence type="ECO:0008006" key="6">
    <source>
        <dbReference type="Google" id="ProtNLM"/>
    </source>
</evidence>
<feature type="repeat" description="PPR" evidence="3">
    <location>
        <begin position="290"/>
        <end position="324"/>
    </location>
</feature>
<gene>
    <name evidence="4" type="ORF">Taro_033194</name>
</gene>
<evidence type="ECO:0000313" key="5">
    <source>
        <dbReference type="Proteomes" id="UP000652761"/>
    </source>
</evidence>
<organism evidence="4 5">
    <name type="scientific">Colocasia esculenta</name>
    <name type="common">Wild taro</name>
    <name type="synonym">Arum esculentum</name>
    <dbReference type="NCBI Taxonomy" id="4460"/>
    <lineage>
        <taxon>Eukaryota</taxon>
        <taxon>Viridiplantae</taxon>
        <taxon>Streptophyta</taxon>
        <taxon>Embryophyta</taxon>
        <taxon>Tracheophyta</taxon>
        <taxon>Spermatophyta</taxon>
        <taxon>Magnoliopsida</taxon>
        <taxon>Liliopsida</taxon>
        <taxon>Araceae</taxon>
        <taxon>Aroideae</taxon>
        <taxon>Colocasieae</taxon>
        <taxon>Colocasia</taxon>
    </lineage>
</organism>
<dbReference type="PROSITE" id="PS51375">
    <property type="entry name" value="PPR"/>
    <property type="match status" value="8"/>
</dbReference>
<dbReference type="AlphaFoldDB" id="A0A843WBS0"/>
<dbReference type="Proteomes" id="UP000652761">
    <property type="component" value="Unassembled WGS sequence"/>
</dbReference>
<name>A0A843WBS0_COLES</name>
<feature type="repeat" description="PPR" evidence="3">
    <location>
        <begin position="465"/>
        <end position="499"/>
    </location>
</feature>
<feature type="repeat" description="PPR" evidence="3">
    <location>
        <begin position="395"/>
        <end position="429"/>
    </location>
</feature>
<feature type="repeat" description="PPR" evidence="3">
    <location>
        <begin position="500"/>
        <end position="534"/>
    </location>
</feature>
<comment type="similarity">
    <text evidence="1">Belongs to the PPR family. P subfamily.</text>
</comment>
<dbReference type="NCBIfam" id="TIGR00756">
    <property type="entry name" value="PPR"/>
    <property type="match status" value="8"/>
</dbReference>
<feature type="repeat" description="PPR" evidence="3">
    <location>
        <begin position="325"/>
        <end position="359"/>
    </location>
</feature>
<dbReference type="FunFam" id="1.25.40.10:FF:000558">
    <property type="entry name" value="Pentatricopeptide repeat-containing protein At5g39710"/>
    <property type="match status" value="1"/>
</dbReference>
<feature type="repeat" description="PPR" evidence="3">
    <location>
        <begin position="360"/>
        <end position="394"/>
    </location>
</feature>
<evidence type="ECO:0000256" key="1">
    <source>
        <dbReference type="ARBA" id="ARBA00007626"/>
    </source>
</evidence>
<dbReference type="PANTHER" id="PTHR47447">
    <property type="entry name" value="OS03G0856100 PROTEIN"/>
    <property type="match status" value="1"/>
</dbReference>
<sequence>MKPLCHRCPPLLRSSSFSSSTALPWFSPPSPDPADPILAAVSDVIGAAAISDATGAAAVSDATGAAAVSDSPGGALDSSPVLRRILPSFSPSHFVSLLSGDAFFLPAHSLLAFFRWLSLRPPQFFRHTLETYLSMAHFLCRHRMPGDAAVLLRTVVSRKGRNSAHHLFDAVLRTSADPPHHCSPHPSILDAMIIAYADSGYVSDAIQCVRLVRKARFRLPLGACGRLLDQLMKLNSPAAAWAFYSEILGYGFPPNVYTFNVLMHSFCKEGKLKEARLIFDEITKRGAKPTVVSFNTLINGYCKSGNLDASFELKNVMQDAGIFPDGFTYSALINGLSKERRLGDANQMFKEMCLKGLVPNNVTFTTLIDGHCKDGKVHVALDIYEEMLMKGVMPDLITYNALVNGLCKFGDLQKAKWIVEEMKRKGLKPDKVTYTTLIDGCCKEGDLESASEIRRDMIMEKVELDDVAYTALISGLCREGRAQDAERILHEMTIAGMIPDEAVNTMVIDGLCKKGDVKSAFKLLKEMQSKGHRPGVVTYNAIMNGLSAPRGGCGWLRQRVWLHPLAEQVDPSFRGVFAPLPREKIEASLKPFQFALVAKSSFGRPVLPDIRSHLTTRCSLQESFVISALES</sequence>
<dbReference type="OrthoDB" id="185373at2759"/>
<accession>A0A843WBS0</accession>
<feature type="repeat" description="PPR" evidence="3">
    <location>
        <begin position="430"/>
        <end position="464"/>
    </location>
</feature>
<dbReference type="EMBL" id="NMUH01002517">
    <property type="protein sequence ID" value="MQM00460.1"/>
    <property type="molecule type" value="Genomic_DNA"/>
</dbReference>
<dbReference type="PANTHER" id="PTHR47447:SF22">
    <property type="entry name" value="TETRATRICOPEPTIDE-LIKE HELICAL DOMAIN SUPERFAMILY"/>
    <property type="match status" value="1"/>
</dbReference>
<dbReference type="Pfam" id="PF12854">
    <property type="entry name" value="PPR_1"/>
    <property type="match status" value="3"/>
</dbReference>
<dbReference type="InterPro" id="IPR011990">
    <property type="entry name" value="TPR-like_helical_dom_sf"/>
</dbReference>
<reference evidence="4" key="1">
    <citation type="submission" date="2017-07" db="EMBL/GenBank/DDBJ databases">
        <title>Taro Niue Genome Assembly and Annotation.</title>
        <authorList>
            <person name="Atibalentja N."/>
            <person name="Keating K."/>
            <person name="Fields C.J."/>
        </authorList>
    </citation>
    <scope>NUCLEOTIDE SEQUENCE</scope>
    <source>
        <strain evidence="4">Niue_2</strain>
        <tissue evidence="4">Leaf</tissue>
    </source>
</reference>
<dbReference type="InterPro" id="IPR002885">
    <property type="entry name" value="PPR_rpt"/>
</dbReference>
<evidence type="ECO:0000256" key="2">
    <source>
        <dbReference type="ARBA" id="ARBA00022737"/>
    </source>
</evidence>
<evidence type="ECO:0000313" key="4">
    <source>
        <dbReference type="EMBL" id="MQM00460.1"/>
    </source>
</evidence>
<dbReference type="Gene3D" id="1.25.40.10">
    <property type="entry name" value="Tetratricopeptide repeat domain"/>
    <property type="match status" value="3"/>
</dbReference>
<dbReference type="Pfam" id="PF13041">
    <property type="entry name" value="PPR_2"/>
    <property type="match status" value="3"/>
</dbReference>
<keyword evidence="5" id="KW-1185">Reference proteome</keyword>